<feature type="region of interest" description="Disordered" evidence="1">
    <location>
        <begin position="292"/>
        <end position="316"/>
    </location>
</feature>
<proteinExistence type="predicted"/>
<accession>A0ABQ7J772</accession>
<feature type="region of interest" description="Disordered" evidence="1">
    <location>
        <begin position="400"/>
        <end position="420"/>
    </location>
</feature>
<evidence type="ECO:0000313" key="3">
    <source>
        <dbReference type="Proteomes" id="UP000823046"/>
    </source>
</evidence>
<dbReference type="EMBL" id="JADAQX010000588">
    <property type="protein sequence ID" value="KAF8819826.1"/>
    <property type="molecule type" value="Genomic_DNA"/>
</dbReference>
<feature type="compositionally biased region" description="Basic and acidic residues" evidence="1">
    <location>
        <begin position="759"/>
        <end position="777"/>
    </location>
</feature>
<feature type="compositionally biased region" description="Basic residues" evidence="1">
    <location>
        <begin position="35"/>
        <end position="47"/>
    </location>
</feature>
<feature type="region of interest" description="Disordered" evidence="1">
    <location>
        <begin position="1"/>
        <end position="171"/>
    </location>
</feature>
<feature type="compositionally biased region" description="Polar residues" evidence="1">
    <location>
        <begin position="93"/>
        <end position="103"/>
    </location>
</feature>
<name>A0ABQ7J772_9APIC</name>
<gene>
    <name evidence="2" type="ORF">IE077_003925</name>
</gene>
<protein>
    <submittedName>
        <fullName evidence="2">Uncharacterized protein</fullName>
    </submittedName>
</protein>
<sequence>MERSKRHSHKGMHRHGNPQKPEVSSRHGKRDSSVKKKKKLKHHHRAHSASSSPRVCADDDHDGYLSPYINHDHHRSYSPTILKDTSSRRHTSPEPSHGQSISRKLSKTSTDRRRKHKKLHTRSRSSSATLSPHPHDHAQEDSKPSLSVTKRHRGSRASKISTESSPAVSSNALSIAPPLASSAGGYSPSQEQSEASWDITLTHPLQLSTTTLSTSTERVVDSVDASAVSPSSTWPVSDLTEDTPLSKKRKFSVGSSSPVSSALAVSQRGISRYRHKSDIRRHDVEAMDHLAEVSSPEKESLPLATASTPSHSNESAYLSALSDPKDVLRLDTFVDKLEKQRRDRLENIKVLASTKSPTSETVASLDKAAYPTLVMEASTVNPVSLVASSKIETSKRNVPLTHPLQPVNTETTAPSTEAEKPTPIITSKKDRLSRFHAFAASRLASKSGTTEGEGSALTSSTQTLDASTHVACETDERHTNDLETPSERFPHQKMKLKIASGSFPTSHTTSPFTSTNTLTASPISFFQEVSNESHRSSVCDSSLVVGGISSSGSIEVVPLEAVATDAEQMDPLDAFMLYLQPDLEAAQAVANGTGNASGVAIELPKAITLEEIQGWSLHKHKWSMEDTPPIPLTAISSVQSVSVEQHSSVSSPRSVEEDASTPLDGGQSIDLQQGGKAAEEEDAYYKEFLEQIKRTAISSPPTDTPSTEGVSAALPLPVEGSKKMEGLSSSVGDSPVRTGSALSLPSESSEGVETQSSRGENRDEKRTTPLRGMEEGRSLAPPIDAWTEEAGERLFSDEEAEIEATPKESKTESYFDLVKVRR</sequence>
<feature type="compositionally biased region" description="Polar residues" evidence="1">
    <location>
        <begin position="406"/>
        <end position="415"/>
    </location>
</feature>
<dbReference type="Proteomes" id="UP000823046">
    <property type="component" value="Unassembled WGS sequence"/>
</dbReference>
<feature type="compositionally biased region" description="Polar residues" evidence="1">
    <location>
        <begin position="305"/>
        <end position="316"/>
    </location>
</feature>
<feature type="compositionally biased region" description="Polar residues" evidence="1">
    <location>
        <begin position="740"/>
        <end position="758"/>
    </location>
</feature>
<reference evidence="2 3" key="1">
    <citation type="journal article" date="2020" name="bioRxiv">
        <title>Metabolic contributions of an alphaproteobacterial endosymbiont in the apicomplexan Cardiosporidium cionae.</title>
        <authorList>
            <person name="Hunter E.S."/>
            <person name="Paight C.J."/>
            <person name="Lane C.E."/>
        </authorList>
    </citation>
    <scope>NUCLEOTIDE SEQUENCE [LARGE SCALE GENOMIC DNA]</scope>
    <source>
        <strain evidence="2">ESH_2018</strain>
    </source>
</reference>
<feature type="region of interest" description="Disordered" evidence="1">
    <location>
        <begin position="444"/>
        <end position="466"/>
    </location>
</feature>
<feature type="compositionally biased region" description="Basic and acidic residues" evidence="1">
    <location>
        <begin position="133"/>
        <end position="143"/>
    </location>
</feature>
<feature type="compositionally biased region" description="Basic residues" evidence="1">
    <location>
        <begin position="1"/>
        <end position="17"/>
    </location>
</feature>
<evidence type="ECO:0000313" key="2">
    <source>
        <dbReference type="EMBL" id="KAF8819826.1"/>
    </source>
</evidence>
<comment type="caution">
    <text evidence="2">The sequence shown here is derived from an EMBL/GenBank/DDBJ whole genome shotgun (WGS) entry which is preliminary data.</text>
</comment>
<feature type="region of interest" description="Disordered" evidence="1">
    <location>
        <begin position="643"/>
        <end position="680"/>
    </location>
</feature>
<feature type="region of interest" description="Disordered" evidence="1">
    <location>
        <begin position="718"/>
        <end position="822"/>
    </location>
</feature>
<keyword evidence="3" id="KW-1185">Reference proteome</keyword>
<feature type="compositionally biased region" description="Polar residues" evidence="1">
    <location>
        <begin position="158"/>
        <end position="168"/>
    </location>
</feature>
<feature type="compositionally biased region" description="Basic residues" evidence="1">
    <location>
        <begin position="112"/>
        <end position="123"/>
    </location>
</feature>
<feature type="region of interest" description="Disordered" evidence="1">
    <location>
        <begin position="225"/>
        <end position="256"/>
    </location>
</feature>
<feature type="non-terminal residue" evidence="2">
    <location>
        <position position="822"/>
    </location>
</feature>
<evidence type="ECO:0000256" key="1">
    <source>
        <dbReference type="SAM" id="MobiDB-lite"/>
    </source>
</evidence>
<organism evidence="2 3">
    <name type="scientific">Cardiosporidium cionae</name>
    <dbReference type="NCBI Taxonomy" id="476202"/>
    <lineage>
        <taxon>Eukaryota</taxon>
        <taxon>Sar</taxon>
        <taxon>Alveolata</taxon>
        <taxon>Apicomplexa</taxon>
        <taxon>Aconoidasida</taxon>
        <taxon>Nephromycida</taxon>
        <taxon>Cardiosporidium</taxon>
    </lineage>
</organism>
<feature type="compositionally biased region" description="Basic and acidic residues" evidence="1">
    <location>
        <begin position="804"/>
        <end position="813"/>
    </location>
</feature>
<feature type="compositionally biased region" description="Low complexity" evidence="1">
    <location>
        <begin position="643"/>
        <end position="653"/>
    </location>
</feature>